<reference evidence="1 2" key="1">
    <citation type="submission" date="2019-09" db="EMBL/GenBank/DDBJ databases">
        <authorList>
            <person name="Leyn A S."/>
        </authorList>
    </citation>
    <scope>NUCLEOTIDE SEQUENCE [LARGE SCALE GENOMIC DNA]</scope>
    <source>
        <strain evidence="1">AA231_1</strain>
    </source>
</reference>
<dbReference type="Proteomes" id="UP000399805">
    <property type="component" value="Unassembled WGS sequence"/>
</dbReference>
<accession>A0A6I8LUF5</accession>
<evidence type="ECO:0000313" key="1">
    <source>
        <dbReference type="EMBL" id="VVJ21674.1"/>
    </source>
</evidence>
<dbReference type="AlphaFoldDB" id="A0A6I8LUF5"/>
<proteinExistence type="predicted"/>
<sequence>MYQPGNIFPVLLPEPGAHRLCQTRAGPAAAECPRGAARHRPELRP</sequence>
<protein>
    <submittedName>
        <fullName evidence="1">Uncharacterized protein</fullName>
    </submittedName>
</protein>
<organism evidence="1 2">
    <name type="scientific">Amycolatopsis camponoti</name>
    <dbReference type="NCBI Taxonomy" id="2606593"/>
    <lineage>
        <taxon>Bacteria</taxon>
        <taxon>Bacillati</taxon>
        <taxon>Actinomycetota</taxon>
        <taxon>Actinomycetes</taxon>
        <taxon>Pseudonocardiales</taxon>
        <taxon>Pseudonocardiaceae</taxon>
        <taxon>Amycolatopsis</taxon>
    </lineage>
</organism>
<evidence type="ECO:0000313" key="2">
    <source>
        <dbReference type="Proteomes" id="UP000399805"/>
    </source>
</evidence>
<gene>
    <name evidence="1" type="ORF">AA23TX_06695</name>
</gene>
<dbReference type="EMBL" id="CABVGP010000002">
    <property type="protein sequence ID" value="VVJ21674.1"/>
    <property type="molecule type" value="Genomic_DNA"/>
</dbReference>
<keyword evidence="2" id="KW-1185">Reference proteome</keyword>
<name>A0A6I8LUF5_9PSEU</name>